<dbReference type="OrthoDB" id="9153118at2"/>
<dbReference type="STRING" id="332977.SAMN05421740_10258"/>
<dbReference type="InterPro" id="IPR007358">
    <property type="entry name" value="Nucleoid_associated_NdpA"/>
</dbReference>
<proteinExistence type="predicted"/>
<accession>A0A1H7HY92</accession>
<gene>
    <name evidence="1" type="ORF">SAMN05421740_10258</name>
</gene>
<dbReference type="AlphaFoldDB" id="A0A1H7HY92"/>
<dbReference type="RefSeq" id="WP_090603101.1">
    <property type="nucleotide sequence ID" value="NZ_FNZR01000002.1"/>
</dbReference>
<dbReference type="GO" id="GO:0009295">
    <property type="term" value="C:nucleoid"/>
    <property type="evidence" value="ECO:0007669"/>
    <property type="project" value="InterPro"/>
</dbReference>
<evidence type="ECO:0000313" key="1">
    <source>
        <dbReference type="EMBL" id="SEK55266.1"/>
    </source>
</evidence>
<evidence type="ECO:0008006" key="3">
    <source>
        <dbReference type="Google" id="ProtNLM"/>
    </source>
</evidence>
<reference evidence="2" key="1">
    <citation type="submission" date="2016-10" db="EMBL/GenBank/DDBJ databases">
        <authorList>
            <person name="Varghese N."/>
            <person name="Submissions S."/>
        </authorList>
    </citation>
    <scope>NUCLEOTIDE SEQUENCE [LARGE SCALE GENOMIC DNA]</scope>
    <source>
        <strain evidence="2">Jip14</strain>
    </source>
</reference>
<dbReference type="Pfam" id="PF04245">
    <property type="entry name" value="NA37"/>
    <property type="match status" value="1"/>
</dbReference>
<keyword evidence="2" id="KW-1185">Reference proteome</keyword>
<name>A0A1H7HY92_9SPHI</name>
<evidence type="ECO:0000313" key="2">
    <source>
        <dbReference type="Proteomes" id="UP000198916"/>
    </source>
</evidence>
<dbReference type="Proteomes" id="UP000198916">
    <property type="component" value="Unassembled WGS sequence"/>
</dbReference>
<sequence length="351" mass="41198">MFYHTDAIIEQLAIHRVGNKLQDEFYALSDHPIPLEDELLGQLLMHYFLSPFAKVNEVYRLFHASGTLALNEVYHFSGTFFQGELGFLELSQQLCKHLFEASSHPNIKGGELYVVHLRGVQLEGELHEAIGIFKSEHKETYLKVSPRQGAFDVDYEQEAININKLDKGCLIINTESDEGYKVLVIDQTNRQQEALYWKDDFLSLRIRNDAFNQTGNFLKVYKKFVNEGLDEAFELERTDKIDLLNRSMDYFKDKETFKQEEFEEEVLGNPKAISLFNDYRQQFEEAYESPFGDQFGISSQAVKKVQATYKSVLKLDKNFHIYVHGKREYIEKGYDEEKEMNYYKLYFKEEH</sequence>
<dbReference type="EMBL" id="FNZR01000002">
    <property type="protein sequence ID" value="SEK55266.1"/>
    <property type="molecule type" value="Genomic_DNA"/>
</dbReference>
<protein>
    <recommendedName>
        <fullName evidence="3">Nucleoid associated protein NdpA</fullName>
    </recommendedName>
</protein>
<organism evidence="1 2">
    <name type="scientific">Parapedobacter koreensis</name>
    <dbReference type="NCBI Taxonomy" id="332977"/>
    <lineage>
        <taxon>Bacteria</taxon>
        <taxon>Pseudomonadati</taxon>
        <taxon>Bacteroidota</taxon>
        <taxon>Sphingobacteriia</taxon>
        <taxon>Sphingobacteriales</taxon>
        <taxon>Sphingobacteriaceae</taxon>
        <taxon>Parapedobacter</taxon>
    </lineage>
</organism>